<dbReference type="OrthoDB" id="4233737at2759"/>
<dbReference type="EMBL" id="ML977327">
    <property type="protein sequence ID" value="KAF2113886.1"/>
    <property type="molecule type" value="Genomic_DNA"/>
</dbReference>
<evidence type="ECO:0000313" key="2">
    <source>
        <dbReference type="EMBL" id="KAF2113886.1"/>
    </source>
</evidence>
<gene>
    <name evidence="2" type="ORF">BDV96DRAFT_578469</name>
</gene>
<feature type="signal peptide" evidence="1">
    <location>
        <begin position="1"/>
        <end position="18"/>
    </location>
</feature>
<accession>A0A6A5Z472</accession>
<keyword evidence="1" id="KW-0732">Signal</keyword>
<organism evidence="2 3">
    <name type="scientific">Lophiotrema nucula</name>
    <dbReference type="NCBI Taxonomy" id="690887"/>
    <lineage>
        <taxon>Eukaryota</taxon>
        <taxon>Fungi</taxon>
        <taxon>Dikarya</taxon>
        <taxon>Ascomycota</taxon>
        <taxon>Pezizomycotina</taxon>
        <taxon>Dothideomycetes</taxon>
        <taxon>Pleosporomycetidae</taxon>
        <taxon>Pleosporales</taxon>
        <taxon>Lophiotremataceae</taxon>
        <taxon>Lophiotrema</taxon>
    </lineage>
</organism>
<proteinExistence type="predicted"/>
<dbReference type="Proteomes" id="UP000799770">
    <property type="component" value="Unassembled WGS sequence"/>
</dbReference>
<protein>
    <submittedName>
        <fullName evidence="2">Uncharacterized protein</fullName>
    </submittedName>
</protein>
<evidence type="ECO:0000313" key="3">
    <source>
        <dbReference type="Proteomes" id="UP000799770"/>
    </source>
</evidence>
<feature type="chain" id="PRO_5025516492" evidence="1">
    <location>
        <begin position="19"/>
        <end position="70"/>
    </location>
</feature>
<evidence type="ECO:0000256" key="1">
    <source>
        <dbReference type="SAM" id="SignalP"/>
    </source>
</evidence>
<keyword evidence="3" id="KW-1185">Reference proteome</keyword>
<dbReference type="AlphaFoldDB" id="A0A6A5Z472"/>
<name>A0A6A5Z472_9PLEO</name>
<reference evidence="2" key="1">
    <citation type="journal article" date="2020" name="Stud. Mycol.">
        <title>101 Dothideomycetes genomes: a test case for predicting lifestyles and emergence of pathogens.</title>
        <authorList>
            <person name="Haridas S."/>
            <person name="Albert R."/>
            <person name="Binder M."/>
            <person name="Bloem J."/>
            <person name="Labutti K."/>
            <person name="Salamov A."/>
            <person name="Andreopoulos B."/>
            <person name="Baker S."/>
            <person name="Barry K."/>
            <person name="Bills G."/>
            <person name="Bluhm B."/>
            <person name="Cannon C."/>
            <person name="Castanera R."/>
            <person name="Culley D."/>
            <person name="Daum C."/>
            <person name="Ezra D."/>
            <person name="Gonzalez J."/>
            <person name="Henrissat B."/>
            <person name="Kuo A."/>
            <person name="Liang C."/>
            <person name="Lipzen A."/>
            <person name="Lutzoni F."/>
            <person name="Magnuson J."/>
            <person name="Mondo S."/>
            <person name="Nolan M."/>
            <person name="Ohm R."/>
            <person name="Pangilinan J."/>
            <person name="Park H.-J."/>
            <person name="Ramirez L."/>
            <person name="Alfaro M."/>
            <person name="Sun H."/>
            <person name="Tritt A."/>
            <person name="Yoshinaga Y."/>
            <person name="Zwiers L.-H."/>
            <person name="Turgeon B."/>
            <person name="Goodwin S."/>
            <person name="Spatafora J."/>
            <person name="Crous P."/>
            <person name="Grigoriev I."/>
        </authorList>
    </citation>
    <scope>NUCLEOTIDE SEQUENCE</scope>
    <source>
        <strain evidence="2">CBS 627.86</strain>
    </source>
</reference>
<sequence>MQFFGILTTLFFASAAMAACPNGPYPTGSGCGGDCNGKTRCGDNNHVIQCQNGRWTAVVACGHCKGGACV</sequence>